<evidence type="ECO:0008006" key="4">
    <source>
        <dbReference type="Google" id="ProtNLM"/>
    </source>
</evidence>
<evidence type="ECO:0000313" key="2">
    <source>
        <dbReference type="EMBL" id="GEN65306.1"/>
    </source>
</evidence>
<name>A0A511XQZ3_9PROT</name>
<evidence type="ECO:0000313" key="3">
    <source>
        <dbReference type="Proteomes" id="UP000321746"/>
    </source>
</evidence>
<dbReference type="InterPro" id="IPR007712">
    <property type="entry name" value="RelE/ParE_toxin"/>
</dbReference>
<dbReference type="Pfam" id="PF05016">
    <property type="entry name" value="ParE_toxin"/>
    <property type="match status" value="1"/>
</dbReference>
<dbReference type="InterPro" id="IPR035093">
    <property type="entry name" value="RelE/ParE_toxin_dom_sf"/>
</dbReference>
<reference evidence="2 3" key="1">
    <citation type="submission" date="2019-07" db="EMBL/GenBank/DDBJ databases">
        <title>Whole genome shotgun sequence of Acetobacter oeni NBRC 105207.</title>
        <authorList>
            <person name="Hosoyama A."/>
            <person name="Uohara A."/>
            <person name="Ohji S."/>
            <person name="Ichikawa N."/>
        </authorList>
    </citation>
    <scope>NUCLEOTIDE SEQUENCE [LARGE SCALE GENOMIC DNA]</scope>
    <source>
        <strain evidence="2 3">NBRC 105207</strain>
    </source>
</reference>
<comment type="caution">
    <text evidence="2">The sequence shown here is derived from an EMBL/GenBank/DDBJ whole genome shotgun (WGS) entry which is preliminary data.</text>
</comment>
<sequence>MTDYVLTSAAEADLRGTILYTRLQWGDEQLRRYIDTLEHALVDVARGLGTCRPMESIAPDLRMVRCEHHFVFCLPRPDAPALIIANFP</sequence>
<dbReference type="EMBL" id="BJYG01000089">
    <property type="protein sequence ID" value="GEN65306.1"/>
    <property type="molecule type" value="Genomic_DNA"/>
</dbReference>
<keyword evidence="3" id="KW-1185">Reference proteome</keyword>
<evidence type="ECO:0000256" key="1">
    <source>
        <dbReference type="ARBA" id="ARBA00022649"/>
    </source>
</evidence>
<organism evidence="2 3">
    <name type="scientific">Acetobacter oeni</name>
    <dbReference type="NCBI Taxonomy" id="304077"/>
    <lineage>
        <taxon>Bacteria</taxon>
        <taxon>Pseudomonadati</taxon>
        <taxon>Pseudomonadota</taxon>
        <taxon>Alphaproteobacteria</taxon>
        <taxon>Acetobacterales</taxon>
        <taxon>Acetobacteraceae</taxon>
        <taxon>Acetobacter</taxon>
    </lineage>
</organism>
<protein>
    <recommendedName>
        <fullName evidence="4">Plasmid stabilization protein ParE</fullName>
    </recommendedName>
</protein>
<gene>
    <name evidence="2" type="ORF">AOE01nite_35300</name>
</gene>
<proteinExistence type="predicted"/>
<accession>A0A511XQZ3</accession>
<dbReference type="Proteomes" id="UP000321746">
    <property type="component" value="Unassembled WGS sequence"/>
</dbReference>
<keyword evidence="1" id="KW-1277">Toxin-antitoxin system</keyword>
<dbReference type="Gene3D" id="3.30.2310.20">
    <property type="entry name" value="RelE-like"/>
    <property type="match status" value="1"/>
</dbReference>
<dbReference type="RefSeq" id="WP_261766047.1">
    <property type="nucleotide sequence ID" value="NZ_BJYG01000089.1"/>
</dbReference>
<dbReference type="AlphaFoldDB" id="A0A511XQZ3"/>